<evidence type="ECO:0000259" key="3">
    <source>
        <dbReference type="PROSITE" id="PS50977"/>
    </source>
</evidence>
<dbReference type="Proteomes" id="UP001148203">
    <property type="component" value="Unassembled WGS sequence"/>
</dbReference>
<dbReference type="Pfam" id="PF00440">
    <property type="entry name" value="TetR_N"/>
    <property type="match status" value="1"/>
</dbReference>
<evidence type="ECO:0000313" key="5">
    <source>
        <dbReference type="Proteomes" id="UP001148203"/>
    </source>
</evidence>
<dbReference type="RefSeq" id="WP_273912423.1">
    <property type="nucleotide sequence ID" value="NZ_JAMDGX010000060.1"/>
</dbReference>
<feature type="DNA-binding region" description="H-T-H motif" evidence="2">
    <location>
        <begin position="47"/>
        <end position="66"/>
    </location>
</feature>
<dbReference type="PANTHER" id="PTHR30055:SF196">
    <property type="entry name" value="HTH-TYPE TRANSCRIPTIONAL REGULATOR RUTR"/>
    <property type="match status" value="1"/>
</dbReference>
<dbReference type="Pfam" id="PF08362">
    <property type="entry name" value="TetR_C_3"/>
    <property type="match status" value="1"/>
</dbReference>
<dbReference type="SUPFAM" id="SSF46689">
    <property type="entry name" value="Homeodomain-like"/>
    <property type="match status" value="1"/>
</dbReference>
<dbReference type="PANTHER" id="PTHR30055">
    <property type="entry name" value="HTH-TYPE TRANSCRIPTIONAL REGULATOR RUTR"/>
    <property type="match status" value="1"/>
</dbReference>
<dbReference type="InterPro" id="IPR013573">
    <property type="entry name" value="Tscrpt_reg_YcdC_C"/>
</dbReference>
<dbReference type="Gene3D" id="1.10.357.10">
    <property type="entry name" value="Tetracycline Repressor, domain 2"/>
    <property type="match status" value="1"/>
</dbReference>
<keyword evidence="1 2" id="KW-0238">DNA-binding</keyword>
<organism evidence="4 5">
    <name type="scientific">Pseudomonas fontis</name>
    <dbReference type="NCBI Taxonomy" id="2942633"/>
    <lineage>
        <taxon>Bacteria</taxon>
        <taxon>Pseudomonadati</taxon>
        <taxon>Pseudomonadota</taxon>
        <taxon>Gammaproteobacteria</taxon>
        <taxon>Pseudomonadales</taxon>
        <taxon>Pseudomonadaceae</taxon>
        <taxon>Pseudomonas</taxon>
    </lineage>
</organism>
<dbReference type="InterPro" id="IPR001647">
    <property type="entry name" value="HTH_TetR"/>
</dbReference>
<dbReference type="EMBL" id="JAMDGY010000006">
    <property type="protein sequence ID" value="MDD0989144.1"/>
    <property type="molecule type" value="Genomic_DNA"/>
</dbReference>
<sequence length="221" mass="23971">MYIMPFDPHYPVPCRDTPPAPPDDSLRGMILQAAGDAFASEGYSATTIQSIAARAGLPKSNVLYHFKSKESIYAQVLEGIAVPYLDACTPFHADEEPLDAMVRKVKAMIRLFQQRPSASKVLMVELANEAPRLPTAYFERWTAQAQQSVACLGKWMERGLLAPVDPHYLLLTLGAIAQSCISLGWQLPGISNSAGPLDVDFDAAATTATRLLLRGIIPDGA</sequence>
<reference evidence="4 5" key="1">
    <citation type="submission" date="2022-05" db="EMBL/GenBank/DDBJ databases">
        <title>Novel Pseudomonas spp. Isolated from a Rainbow Trout Aquaculture Facility.</title>
        <authorList>
            <person name="Testerman T."/>
            <person name="Graf J."/>
        </authorList>
    </citation>
    <scope>NUCLEOTIDE SEQUENCE [LARGE SCALE GENOMIC DNA]</scope>
    <source>
        <strain evidence="4 5">ID681</strain>
    </source>
</reference>
<evidence type="ECO:0000313" key="4">
    <source>
        <dbReference type="EMBL" id="MDD0989144.1"/>
    </source>
</evidence>
<accession>A0ABT5NLN2</accession>
<evidence type="ECO:0000256" key="2">
    <source>
        <dbReference type="PROSITE-ProRule" id="PRU00335"/>
    </source>
</evidence>
<dbReference type="Gene3D" id="1.10.10.60">
    <property type="entry name" value="Homeodomain-like"/>
    <property type="match status" value="1"/>
</dbReference>
<dbReference type="InterPro" id="IPR009057">
    <property type="entry name" value="Homeodomain-like_sf"/>
</dbReference>
<protein>
    <submittedName>
        <fullName evidence="4">TetR/AcrR family transcriptional regulator</fullName>
    </submittedName>
</protein>
<evidence type="ECO:0000256" key="1">
    <source>
        <dbReference type="ARBA" id="ARBA00023125"/>
    </source>
</evidence>
<dbReference type="InterPro" id="IPR036271">
    <property type="entry name" value="Tet_transcr_reg_TetR-rel_C_sf"/>
</dbReference>
<dbReference type="SUPFAM" id="SSF48498">
    <property type="entry name" value="Tetracyclin repressor-like, C-terminal domain"/>
    <property type="match status" value="1"/>
</dbReference>
<keyword evidence="5" id="KW-1185">Reference proteome</keyword>
<gene>
    <name evidence="4" type="ORF">M5G11_01145</name>
</gene>
<dbReference type="PRINTS" id="PR00455">
    <property type="entry name" value="HTHTETR"/>
</dbReference>
<comment type="caution">
    <text evidence="4">The sequence shown here is derived from an EMBL/GenBank/DDBJ whole genome shotgun (WGS) entry which is preliminary data.</text>
</comment>
<dbReference type="InterPro" id="IPR050109">
    <property type="entry name" value="HTH-type_TetR-like_transc_reg"/>
</dbReference>
<name>A0ABT5NLN2_9PSED</name>
<feature type="domain" description="HTH tetR-type" evidence="3">
    <location>
        <begin position="24"/>
        <end position="84"/>
    </location>
</feature>
<dbReference type="PROSITE" id="PS50977">
    <property type="entry name" value="HTH_TETR_2"/>
    <property type="match status" value="1"/>
</dbReference>
<proteinExistence type="predicted"/>